<reference evidence="1" key="2">
    <citation type="journal article" date="2024" name="Antonie Van Leeuwenhoek">
        <title>Roseihalotalea indica gen. nov., sp. nov., a halophilic Bacteroidetes from mesopelagic Southwest Indian Ocean with higher carbohydrate metabolic potential.</title>
        <authorList>
            <person name="Chen B."/>
            <person name="Zhang M."/>
            <person name="Lin D."/>
            <person name="Ye J."/>
            <person name="Tang K."/>
        </authorList>
    </citation>
    <scope>NUCLEOTIDE SEQUENCE</scope>
    <source>
        <strain evidence="1">TK19036</strain>
    </source>
</reference>
<dbReference type="InterPro" id="IPR050484">
    <property type="entry name" value="Transf_Hexapept/Carb_Anhydrase"/>
</dbReference>
<reference evidence="1" key="1">
    <citation type="journal article" date="2023" name="Comput. Struct. Biotechnol. J.">
        <title>Discovery of a novel marine Bacteroidetes with a rich repertoire of carbohydrate-active enzymes.</title>
        <authorList>
            <person name="Chen B."/>
            <person name="Liu G."/>
            <person name="Chen Q."/>
            <person name="Wang H."/>
            <person name="Liu L."/>
            <person name="Tang K."/>
        </authorList>
    </citation>
    <scope>NUCLEOTIDE SEQUENCE</scope>
    <source>
        <strain evidence="1">TK19036</strain>
    </source>
</reference>
<dbReference type="Gene3D" id="2.160.10.10">
    <property type="entry name" value="Hexapeptide repeat proteins"/>
    <property type="match status" value="1"/>
</dbReference>
<evidence type="ECO:0000313" key="1">
    <source>
        <dbReference type="EMBL" id="WKN36504.1"/>
    </source>
</evidence>
<dbReference type="CDD" id="cd04645">
    <property type="entry name" value="LbH_gamma_CA_like"/>
    <property type="match status" value="1"/>
</dbReference>
<dbReference type="InterPro" id="IPR011004">
    <property type="entry name" value="Trimer_LpxA-like_sf"/>
</dbReference>
<dbReference type="EMBL" id="CP120682">
    <property type="protein sequence ID" value="WKN36504.1"/>
    <property type="molecule type" value="Genomic_DNA"/>
</dbReference>
<organism evidence="1">
    <name type="scientific">Roseihalotalea indica</name>
    <dbReference type="NCBI Taxonomy" id="2867963"/>
    <lineage>
        <taxon>Bacteria</taxon>
        <taxon>Pseudomonadati</taxon>
        <taxon>Bacteroidota</taxon>
        <taxon>Cytophagia</taxon>
        <taxon>Cytophagales</taxon>
        <taxon>Catalimonadaceae</taxon>
        <taxon>Roseihalotalea</taxon>
    </lineage>
</organism>
<dbReference type="PANTHER" id="PTHR13061:SF29">
    <property type="entry name" value="GAMMA CARBONIC ANHYDRASE-LIKE 1, MITOCHONDRIAL-RELATED"/>
    <property type="match status" value="1"/>
</dbReference>
<gene>
    <name evidence="1" type="ORF">K4G66_29520</name>
</gene>
<sequence length="171" mass="18575">MPHIITVRDFTPKVGQECFLAPTATLIGDVSLGDSCSIWFNTVLRGDVASITVGHHTNIQDGTIIHGTYQQADTTIGNYVSVGHRALVHGCTLEDYVLVGMGAIVMDHAVVQKGAFIAAGAVVLENTIVEPDTLYAGVPARKIKTLDASHRERMKRIANNYTMYASWFESE</sequence>
<accession>A0AA49JG39</accession>
<dbReference type="InterPro" id="IPR047324">
    <property type="entry name" value="LbH_gamma_CA-like"/>
</dbReference>
<dbReference type="PANTHER" id="PTHR13061">
    <property type="entry name" value="DYNACTIN SUBUNIT P25"/>
    <property type="match status" value="1"/>
</dbReference>
<name>A0AA49JG39_9BACT</name>
<protein>
    <submittedName>
        <fullName evidence="1">Gamma carbonic anhydrase family protein</fullName>
    </submittedName>
</protein>
<proteinExistence type="predicted"/>
<dbReference type="AlphaFoldDB" id="A0AA49JG39"/>
<dbReference type="SUPFAM" id="SSF51161">
    <property type="entry name" value="Trimeric LpxA-like enzymes"/>
    <property type="match status" value="1"/>
</dbReference>